<keyword evidence="2" id="KW-1185">Reference proteome</keyword>
<accession>A0A6P4YCY8</accession>
<dbReference type="RefSeq" id="XP_019614781.1">
    <property type="nucleotide sequence ID" value="XM_019759222.1"/>
</dbReference>
<name>A0A6P4YCY8_BRABE</name>
<dbReference type="KEGG" id="bbel:109462659"/>
<evidence type="ECO:0000313" key="3">
    <source>
        <dbReference type="RefSeq" id="XP_019614781.1"/>
    </source>
</evidence>
<sequence length="244" mass="27182">MAKTSRRCVLVVLSLVLNMAVAMKGWGQVKRTQQIEKLLGDRVLSLEPPRLCEVRVTAGCVRQQADSYSRLDREMMGLSQDALLQHLCGAEQEFVTCLGSAPFACSPRVMRVVQTVAAGLLNVTIKPYCPHIDLRSLKPMFQVRCEKSEFEHCLYAERMTAGAPWTPCRARAHSYRCFSQTCMQGVKEDTWTAWQLLAHAAGETYSDPMLCQQFDPASAGGQGEAHAPPGDSPSYGLSEYDYYY</sequence>
<feature type="chain" id="PRO_5028116000" evidence="1">
    <location>
        <begin position="23"/>
        <end position="244"/>
    </location>
</feature>
<dbReference type="AlphaFoldDB" id="A0A6P4YCY8"/>
<evidence type="ECO:0000256" key="1">
    <source>
        <dbReference type="SAM" id="SignalP"/>
    </source>
</evidence>
<reference evidence="3" key="1">
    <citation type="submission" date="2025-08" db="UniProtKB">
        <authorList>
            <consortium name="RefSeq"/>
        </authorList>
    </citation>
    <scope>IDENTIFICATION</scope>
    <source>
        <tissue evidence="3">Gonad</tissue>
    </source>
</reference>
<gene>
    <name evidence="3" type="primary">LOC109462659</name>
</gene>
<organism evidence="2 3">
    <name type="scientific">Branchiostoma belcheri</name>
    <name type="common">Amphioxus</name>
    <dbReference type="NCBI Taxonomy" id="7741"/>
    <lineage>
        <taxon>Eukaryota</taxon>
        <taxon>Metazoa</taxon>
        <taxon>Chordata</taxon>
        <taxon>Cephalochordata</taxon>
        <taxon>Leptocardii</taxon>
        <taxon>Amphioxiformes</taxon>
        <taxon>Branchiostomatidae</taxon>
        <taxon>Branchiostoma</taxon>
    </lineage>
</organism>
<dbReference type="OrthoDB" id="10026432at2759"/>
<dbReference type="GeneID" id="109462659"/>
<evidence type="ECO:0000313" key="2">
    <source>
        <dbReference type="Proteomes" id="UP000515135"/>
    </source>
</evidence>
<keyword evidence="1" id="KW-0732">Signal</keyword>
<protein>
    <submittedName>
        <fullName evidence="3">Uncharacterized protein LOC109462659</fullName>
    </submittedName>
</protein>
<feature type="signal peptide" evidence="1">
    <location>
        <begin position="1"/>
        <end position="22"/>
    </location>
</feature>
<dbReference type="Proteomes" id="UP000515135">
    <property type="component" value="Unplaced"/>
</dbReference>
<proteinExistence type="predicted"/>